<dbReference type="Proteomes" id="UP000694255">
    <property type="component" value="Unassembled WGS sequence"/>
</dbReference>
<organism evidence="1 2">
    <name type="scientific">[Candida] subhashii</name>
    <dbReference type="NCBI Taxonomy" id="561895"/>
    <lineage>
        <taxon>Eukaryota</taxon>
        <taxon>Fungi</taxon>
        <taxon>Dikarya</taxon>
        <taxon>Ascomycota</taxon>
        <taxon>Saccharomycotina</taxon>
        <taxon>Pichiomycetes</taxon>
        <taxon>Debaryomycetaceae</taxon>
        <taxon>Spathaspora</taxon>
    </lineage>
</organism>
<sequence>MAANWDDLRIFELKSVKLSGQIKAHDASFSNSPSGYPRPQEQLEYSLHMDQLVNRMKPQPGPSQLSQEQELEMGEEEKEMLKDMASQINHFQNLLSVDTASINRIPSSVHFHDGYSNDNLLQRNMTGPAQMMLQPNMTGPNQMAQYINRNTNSPLPLRANVTGPVDMERAFVPGSGQEQSQDQQQ</sequence>
<accession>A0A8J5QNN5</accession>
<name>A0A8J5QNN5_9ASCO</name>
<dbReference type="OrthoDB" id="2553626at2759"/>
<dbReference type="AlphaFoldDB" id="A0A8J5QNN5"/>
<gene>
    <name evidence="1" type="ORF">J8A68_001423</name>
</gene>
<comment type="caution">
    <text evidence="1">The sequence shown here is derived from an EMBL/GenBank/DDBJ whole genome shotgun (WGS) entry which is preliminary data.</text>
</comment>
<evidence type="ECO:0000313" key="2">
    <source>
        <dbReference type="Proteomes" id="UP000694255"/>
    </source>
</evidence>
<dbReference type="RefSeq" id="XP_049265345.1">
    <property type="nucleotide sequence ID" value="XM_049405075.1"/>
</dbReference>
<dbReference type="EMBL" id="JAGSYN010000053">
    <property type="protein sequence ID" value="KAG7665113.1"/>
    <property type="molecule type" value="Genomic_DNA"/>
</dbReference>
<reference evidence="1 2" key="1">
    <citation type="journal article" date="2021" name="DNA Res.">
        <title>Genome analysis of Candida subhashii reveals its hybrid nature and dual mitochondrial genome conformations.</title>
        <authorList>
            <person name="Mixao V."/>
            <person name="Hegedusova E."/>
            <person name="Saus E."/>
            <person name="Pryszcz L.P."/>
            <person name="Cillingova A."/>
            <person name="Nosek J."/>
            <person name="Gabaldon T."/>
        </authorList>
    </citation>
    <scope>NUCLEOTIDE SEQUENCE [LARGE SCALE GENOMIC DNA]</scope>
    <source>
        <strain evidence="1 2">CBS 10753</strain>
    </source>
</reference>
<dbReference type="GeneID" id="73468224"/>
<evidence type="ECO:0000313" key="1">
    <source>
        <dbReference type="EMBL" id="KAG7665113.1"/>
    </source>
</evidence>
<keyword evidence="2" id="KW-1185">Reference proteome</keyword>
<proteinExistence type="predicted"/>
<protein>
    <submittedName>
        <fullName evidence="1">Uncharacterized protein</fullName>
    </submittedName>
</protein>